<dbReference type="EMBL" id="KV448979">
    <property type="protein sequence ID" value="OAX32544.1"/>
    <property type="molecule type" value="Genomic_DNA"/>
</dbReference>
<dbReference type="InterPro" id="IPR011009">
    <property type="entry name" value="Kinase-like_dom_sf"/>
</dbReference>
<dbReference type="PANTHER" id="PTHR44329:SF214">
    <property type="entry name" value="PROTEIN KINASE DOMAIN-CONTAINING PROTEIN"/>
    <property type="match status" value="1"/>
</dbReference>
<evidence type="ECO:0000259" key="1">
    <source>
        <dbReference type="PROSITE" id="PS50011"/>
    </source>
</evidence>
<sequence>MLNDLVGSITKVGNYPVARGGFGEIWKCTHETDLGTIMVAVKSLLLYASDEVGEAMEKKTKRIRRELKICLRLKHPNILPVHGYTSGFGPFMAIVSPWADNGNLTTYLEREDTSLTFVKRFQILRDIAAGLQYLHTNNVIHGDLTGPNVLIHGDGTACLADFGLSLLYSDIVSISQASWTSAFHGNFRWLAPELLGEPEDNLPVRPRKYSDIYSFGGVMLQVLTSKVPYYYLSEAVVTLSIYTGVKPSRSRYPAFSDKYWHFIEECWLAAAQERPSAERVVEVISDEFDLLSSSM</sequence>
<accession>A0A1B7MIV7</accession>
<dbReference type="InterPro" id="IPR051681">
    <property type="entry name" value="Ser/Thr_Kinases-Pseudokinases"/>
</dbReference>
<dbReference type="OrthoDB" id="346907at2759"/>
<gene>
    <name evidence="2" type="ORF">K503DRAFT_776577</name>
</gene>
<protein>
    <submittedName>
        <fullName evidence="2">Kinase-like protein</fullName>
    </submittedName>
</protein>
<dbReference type="Gene3D" id="1.10.510.10">
    <property type="entry name" value="Transferase(Phosphotransferase) domain 1"/>
    <property type="match status" value="1"/>
</dbReference>
<dbReference type="PANTHER" id="PTHR44329">
    <property type="entry name" value="SERINE/THREONINE-PROTEIN KINASE TNNI3K-RELATED"/>
    <property type="match status" value="1"/>
</dbReference>
<name>A0A1B7MIV7_9AGAM</name>
<feature type="domain" description="Protein kinase" evidence="1">
    <location>
        <begin position="11"/>
        <end position="289"/>
    </location>
</feature>
<dbReference type="InterPro" id="IPR000719">
    <property type="entry name" value="Prot_kinase_dom"/>
</dbReference>
<dbReference type="SUPFAM" id="SSF56112">
    <property type="entry name" value="Protein kinase-like (PK-like)"/>
    <property type="match status" value="1"/>
</dbReference>
<organism evidence="2 3">
    <name type="scientific">Rhizopogon vinicolor AM-OR11-026</name>
    <dbReference type="NCBI Taxonomy" id="1314800"/>
    <lineage>
        <taxon>Eukaryota</taxon>
        <taxon>Fungi</taxon>
        <taxon>Dikarya</taxon>
        <taxon>Basidiomycota</taxon>
        <taxon>Agaricomycotina</taxon>
        <taxon>Agaricomycetes</taxon>
        <taxon>Agaricomycetidae</taxon>
        <taxon>Boletales</taxon>
        <taxon>Suillineae</taxon>
        <taxon>Rhizopogonaceae</taxon>
        <taxon>Rhizopogon</taxon>
    </lineage>
</organism>
<evidence type="ECO:0000313" key="2">
    <source>
        <dbReference type="EMBL" id="OAX32544.1"/>
    </source>
</evidence>
<reference evidence="2 3" key="1">
    <citation type="submission" date="2016-06" db="EMBL/GenBank/DDBJ databases">
        <title>Comparative genomics of the ectomycorrhizal sister species Rhizopogon vinicolor and Rhizopogon vesiculosus (Basidiomycota: Boletales) reveals a divergence of the mating type B locus.</title>
        <authorList>
            <consortium name="DOE Joint Genome Institute"/>
            <person name="Mujic A.B."/>
            <person name="Kuo A."/>
            <person name="Tritt A."/>
            <person name="Lipzen A."/>
            <person name="Chen C."/>
            <person name="Johnson J."/>
            <person name="Sharma A."/>
            <person name="Barry K."/>
            <person name="Grigoriev I.V."/>
            <person name="Spatafora J.W."/>
        </authorList>
    </citation>
    <scope>NUCLEOTIDE SEQUENCE [LARGE SCALE GENOMIC DNA]</scope>
    <source>
        <strain evidence="2 3">AM-OR11-026</strain>
    </source>
</reference>
<dbReference type="Pfam" id="PF07714">
    <property type="entry name" value="PK_Tyr_Ser-Thr"/>
    <property type="match status" value="1"/>
</dbReference>
<keyword evidence="2" id="KW-0418">Kinase</keyword>
<dbReference type="GO" id="GO:0004674">
    <property type="term" value="F:protein serine/threonine kinase activity"/>
    <property type="evidence" value="ECO:0007669"/>
    <property type="project" value="TreeGrafter"/>
</dbReference>
<dbReference type="Proteomes" id="UP000092154">
    <property type="component" value="Unassembled WGS sequence"/>
</dbReference>
<keyword evidence="2" id="KW-0808">Transferase</keyword>
<evidence type="ECO:0000313" key="3">
    <source>
        <dbReference type="Proteomes" id="UP000092154"/>
    </source>
</evidence>
<dbReference type="GO" id="GO:0005524">
    <property type="term" value="F:ATP binding"/>
    <property type="evidence" value="ECO:0007669"/>
    <property type="project" value="InterPro"/>
</dbReference>
<dbReference type="InterPro" id="IPR001245">
    <property type="entry name" value="Ser-Thr/Tyr_kinase_cat_dom"/>
</dbReference>
<dbReference type="PROSITE" id="PS50011">
    <property type="entry name" value="PROTEIN_KINASE_DOM"/>
    <property type="match status" value="1"/>
</dbReference>
<dbReference type="STRING" id="1314800.A0A1B7MIV7"/>
<dbReference type="InParanoid" id="A0A1B7MIV7"/>
<keyword evidence="3" id="KW-1185">Reference proteome</keyword>
<proteinExistence type="predicted"/>
<dbReference type="AlphaFoldDB" id="A0A1B7MIV7"/>